<dbReference type="SFLD" id="SFLDS00029">
    <property type="entry name" value="Radical_SAM"/>
    <property type="match status" value="1"/>
</dbReference>
<sequence>MESYKGRFEPTRFEDLTVTVDFHCHSACRFCIVQEGMNYFKGVPWELYTAAVDDNRASQRYRRVTFTGGEVTLESRLFDYVNYARESGSFEHIRLQTNGRLLANMEFAKKLVDSGIDEYFVSLHGHDAKTQDYISQREGSFDEAIAGLENLVSLGVCVMTNTVLTTLNQPHLADIVETVRRFAPTRMEWWNYLPMEDYTDERELLSPMDKLAPSLREALARARGYGIETAVKYVPRCLLGDDAASQDNTQPDVVIVEEFYDIYPKFACAYEAKCEYAESCLGLHHPYITKYGWEEQLLTPYPRTTEWDEPEYGLWVGSDRPGQADAVATDQPRWTALIDGVAERHGAQLSEVILQRRACVYRFEIGAGGRVDILLSARTQEHALARSASFNLHYRNLRGDLGDEAIREGLTALVKDVVNTVIERDPGGMRLDQRKGMVGPEAFRPRPKSKGPKAGVKSLRVLNAK</sequence>
<dbReference type="InterPro" id="IPR058240">
    <property type="entry name" value="rSAM_sf"/>
</dbReference>
<accession>A0A2S9XXE7</accession>
<dbReference type="GO" id="GO:0003824">
    <property type="term" value="F:catalytic activity"/>
    <property type="evidence" value="ECO:0007669"/>
    <property type="project" value="InterPro"/>
</dbReference>
<evidence type="ECO:0000256" key="4">
    <source>
        <dbReference type="ARBA" id="ARBA00023004"/>
    </source>
</evidence>
<feature type="region of interest" description="Disordered" evidence="6">
    <location>
        <begin position="429"/>
        <end position="465"/>
    </location>
</feature>
<dbReference type="PROSITE" id="PS51918">
    <property type="entry name" value="RADICAL_SAM"/>
    <property type="match status" value="1"/>
</dbReference>
<dbReference type="GO" id="GO:0051536">
    <property type="term" value="F:iron-sulfur cluster binding"/>
    <property type="evidence" value="ECO:0007669"/>
    <property type="project" value="UniProtKB-KW"/>
</dbReference>
<keyword evidence="4" id="KW-0408">Iron</keyword>
<dbReference type="CDD" id="cd01335">
    <property type="entry name" value="Radical_SAM"/>
    <property type="match status" value="1"/>
</dbReference>
<evidence type="ECO:0000256" key="5">
    <source>
        <dbReference type="ARBA" id="ARBA00023014"/>
    </source>
</evidence>
<evidence type="ECO:0000313" key="8">
    <source>
        <dbReference type="EMBL" id="PRP97514.1"/>
    </source>
</evidence>
<dbReference type="GO" id="GO:0046872">
    <property type="term" value="F:metal ion binding"/>
    <property type="evidence" value="ECO:0007669"/>
    <property type="project" value="UniProtKB-KW"/>
</dbReference>
<keyword evidence="9" id="KW-1185">Reference proteome</keyword>
<dbReference type="InterPro" id="IPR007197">
    <property type="entry name" value="rSAM"/>
</dbReference>
<evidence type="ECO:0000256" key="1">
    <source>
        <dbReference type="ARBA" id="ARBA00001966"/>
    </source>
</evidence>
<dbReference type="EMBL" id="PVNK01000154">
    <property type="protein sequence ID" value="PRP97514.1"/>
    <property type="molecule type" value="Genomic_DNA"/>
</dbReference>
<reference evidence="8 9" key="1">
    <citation type="submission" date="2018-03" db="EMBL/GenBank/DDBJ databases">
        <title>Draft Genome Sequences of the Obligatory Marine Myxobacteria Enhygromyxa salina SWB005.</title>
        <authorList>
            <person name="Poehlein A."/>
            <person name="Moghaddam J.A."/>
            <person name="Harms H."/>
            <person name="Alanjari M."/>
            <person name="Koenig G.M."/>
            <person name="Daniel R."/>
            <person name="Schaeberle T.F."/>
        </authorList>
    </citation>
    <scope>NUCLEOTIDE SEQUENCE [LARGE SCALE GENOMIC DNA]</scope>
    <source>
        <strain evidence="8 9">SWB005</strain>
    </source>
</reference>
<evidence type="ECO:0000313" key="9">
    <source>
        <dbReference type="Proteomes" id="UP000237968"/>
    </source>
</evidence>
<protein>
    <submittedName>
        <fullName evidence="8">Cyclic pyranopterin monophosphate synthase</fullName>
    </submittedName>
</protein>
<dbReference type="SUPFAM" id="SSF102114">
    <property type="entry name" value="Radical SAM enzymes"/>
    <property type="match status" value="1"/>
</dbReference>
<dbReference type="Pfam" id="PF04055">
    <property type="entry name" value="Radical_SAM"/>
    <property type="match status" value="1"/>
</dbReference>
<dbReference type="Gene3D" id="3.20.20.70">
    <property type="entry name" value="Aldolase class I"/>
    <property type="match status" value="1"/>
</dbReference>
<dbReference type="InterPro" id="IPR013785">
    <property type="entry name" value="Aldolase_TIM"/>
</dbReference>
<organism evidence="8 9">
    <name type="scientific">Enhygromyxa salina</name>
    <dbReference type="NCBI Taxonomy" id="215803"/>
    <lineage>
        <taxon>Bacteria</taxon>
        <taxon>Pseudomonadati</taxon>
        <taxon>Myxococcota</taxon>
        <taxon>Polyangia</taxon>
        <taxon>Nannocystales</taxon>
        <taxon>Nannocystaceae</taxon>
        <taxon>Enhygromyxa</taxon>
    </lineage>
</organism>
<dbReference type="Proteomes" id="UP000237968">
    <property type="component" value="Unassembled WGS sequence"/>
</dbReference>
<feature type="domain" description="Radical SAM core" evidence="7">
    <location>
        <begin position="8"/>
        <end position="228"/>
    </location>
</feature>
<keyword evidence="3" id="KW-0479">Metal-binding</keyword>
<evidence type="ECO:0000256" key="3">
    <source>
        <dbReference type="ARBA" id="ARBA00022723"/>
    </source>
</evidence>
<keyword evidence="2" id="KW-0949">S-adenosyl-L-methionine</keyword>
<evidence type="ECO:0000259" key="7">
    <source>
        <dbReference type="PROSITE" id="PS51918"/>
    </source>
</evidence>
<dbReference type="InterPro" id="IPR050377">
    <property type="entry name" value="Radical_SAM_PqqE_MftC-like"/>
</dbReference>
<keyword evidence="5" id="KW-0411">Iron-sulfur</keyword>
<name>A0A2S9XXE7_9BACT</name>
<dbReference type="PANTHER" id="PTHR11228:SF7">
    <property type="entry name" value="PQQA PEPTIDE CYCLASE"/>
    <property type="match status" value="1"/>
</dbReference>
<comment type="caution">
    <text evidence="8">The sequence shown here is derived from an EMBL/GenBank/DDBJ whole genome shotgun (WGS) entry which is preliminary data.</text>
</comment>
<proteinExistence type="predicted"/>
<evidence type="ECO:0000256" key="6">
    <source>
        <dbReference type="SAM" id="MobiDB-lite"/>
    </source>
</evidence>
<dbReference type="RefSeq" id="WP_106392703.1">
    <property type="nucleotide sequence ID" value="NZ_PVNK01000154.1"/>
</dbReference>
<comment type="cofactor">
    <cofactor evidence="1">
        <name>[4Fe-4S] cluster</name>
        <dbReference type="ChEBI" id="CHEBI:49883"/>
    </cofactor>
</comment>
<dbReference type="SFLD" id="SFLDG01067">
    <property type="entry name" value="SPASM/twitch_domain_containing"/>
    <property type="match status" value="1"/>
</dbReference>
<dbReference type="AlphaFoldDB" id="A0A2S9XXE7"/>
<gene>
    <name evidence="8" type="primary">moaA_2</name>
    <name evidence="8" type="ORF">ENSA5_33500</name>
</gene>
<evidence type="ECO:0000256" key="2">
    <source>
        <dbReference type="ARBA" id="ARBA00022691"/>
    </source>
</evidence>
<dbReference type="PANTHER" id="PTHR11228">
    <property type="entry name" value="RADICAL SAM DOMAIN PROTEIN"/>
    <property type="match status" value="1"/>
</dbReference>
<dbReference type="OrthoDB" id="9792276at2"/>